<dbReference type="AlphaFoldDB" id="J8TJS1"/>
<keyword evidence="5" id="KW-1185">Reference proteome</keyword>
<evidence type="ECO:0000313" key="5">
    <source>
        <dbReference type="Proteomes" id="UP000006039"/>
    </source>
</evidence>
<dbReference type="EnsemblFungi" id="EJT68071">
    <property type="protein sequence ID" value="EJT68071"/>
    <property type="gene ID" value="GGTG_14350"/>
</dbReference>
<evidence type="ECO:0000256" key="2">
    <source>
        <dbReference type="SAM" id="Phobius"/>
    </source>
</evidence>
<reference evidence="4" key="4">
    <citation type="journal article" date="2015" name="G3 (Bethesda)">
        <title>Genome sequences of three phytopathogenic species of the Magnaporthaceae family of fungi.</title>
        <authorList>
            <person name="Okagaki L.H."/>
            <person name="Nunes C.C."/>
            <person name="Sailsbery J."/>
            <person name="Clay B."/>
            <person name="Brown D."/>
            <person name="John T."/>
            <person name="Oh Y."/>
            <person name="Young N."/>
            <person name="Fitzgerald M."/>
            <person name="Haas B.J."/>
            <person name="Zeng Q."/>
            <person name="Young S."/>
            <person name="Adiconis X."/>
            <person name="Fan L."/>
            <person name="Levin J.Z."/>
            <person name="Mitchell T.K."/>
            <person name="Okubara P.A."/>
            <person name="Farman M.L."/>
            <person name="Kohn L.M."/>
            <person name="Birren B."/>
            <person name="Ma L.-J."/>
            <person name="Dean R.A."/>
        </authorList>
    </citation>
    <scope>NUCLEOTIDE SEQUENCE</scope>
    <source>
        <strain evidence="4">R3-111a-1</strain>
    </source>
</reference>
<reference evidence="3" key="3">
    <citation type="submission" date="2010-09" db="EMBL/GenBank/DDBJ databases">
        <title>Annotation of Gaeumannomyces graminis var. tritici R3-111a-1.</title>
        <authorList>
            <consortium name="The Broad Institute Genome Sequencing Platform"/>
            <person name="Ma L.-J."/>
            <person name="Dead R."/>
            <person name="Young S.K."/>
            <person name="Zeng Q."/>
            <person name="Gargeya S."/>
            <person name="Fitzgerald M."/>
            <person name="Haas B."/>
            <person name="Abouelleil A."/>
            <person name="Alvarado L."/>
            <person name="Arachchi H.M."/>
            <person name="Berlin A."/>
            <person name="Brown A."/>
            <person name="Chapman S.B."/>
            <person name="Chen Z."/>
            <person name="Dunbar C."/>
            <person name="Freedman E."/>
            <person name="Gearin G."/>
            <person name="Gellesch M."/>
            <person name="Goldberg J."/>
            <person name="Griggs A."/>
            <person name="Gujja S."/>
            <person name="Heiman D."/>
            <person name="Howarth C."/>
            <person name="Larson L."/>
            <person name="Lui A."/>
            <person name="MacDonald P.J.P."/>
            <person name="Mehta T."/>
            <person name="Montmayeur A."/>
            <person name="Murphy C."/>
            <person name="Neiman D."/>
            <person name="Pearson M."/>
            <person name="Priest M."/>
            <person name="Roberts A."/>
            <person name="Saif S."/>
            <person name="Shea T."/>
            <person name="Shenoy N."/>
            <person name="Sisk P."/>
            <person name="Stolte C."/>
            <person name="Sykes S."/>
            <person name="Yandava C."/>
            <person name="Wortman J."/>
            <person name="Nusbaum C."/>
            <person name="Birren B."/>
        </authorList>
    </citation>
    <scope>NUCLEOTIDE SEQUENCE</scope>
    <source>
        <strain evidence="3">R3-111a-1</strain>
    </source>
</reference>
<organism evidence="3">
    <name type="scientific">Gaeumannomyces tritici (strain R3-111a-1)</name>
    <name type="common">Wheat and barley take-all root rot fungus</name>
    <name type="synonym">Gaeumannomyces graminis var. tritici</name>
    <dbReference type="NCBI Taxonomy" id="644352"/>
    <lineage>
        <taxon>Eukaryota</taxon>
        <taxon>Fungi</taxon>
        <taxon>Dikarya</taxon>
        <taxon>Ascomycota</taxon>
        <taxon>Pezizomycotina</taxon>
        <taxon>Sordariomycetes</taxon>
        <taxon>Sordariomycetidae</taxon>
        <taxon>Magnaporthales</taxon>
        <taxon>Magnaporthaceae</taxon>
        <taxon>Gaeumannomyces</taxon>
    </lineage>
</organism>
<feature type="non-terminal residue" evidence="3">
    <location>
        <position position="79"/>
    </location>
</feature>
<feature type="transmembrane region" description="Helical" evidence="2">
    <location>
        <begin position="20"/>
        <end position="40"/>
    </location>
</feature>
<reference evidence="4" key="5">
    <citation type="submission" date="2018-04" db="UniProtKB">
        <authorList>
            <consortium name="EnsemblFungi"/>
        </authorList>
    </citation>
    <scope>IDENTIFICATION</scope>
    <source>
        <strain evidence="4">R3-111a-1</strain>
    </source>
</reference>
<name>J8TJS1_GAET3</name>
<protein>
    <submittedName>
        <fullName evidence="3 4">Uncharacterized protein</fullName>
    </submittedName>
</protein>
<dbReference type="Proteomes" id="UP000006039">
    <property type="component" value="Unassembled WGS sequence"/>
</dbReference>
<keyword evidence="2" id="KW-0812">Transmembrane</keyword>
<dbReference type="RefSeq" id="XP_009230541.1">
    <property type="nucleotide sequence ID" value="XM_009232277.1"/>
</dbReference>
<reference evidence="5" key="1">
    <citation type="submission" date="2010-07" db="EMBL/GenBank/DDBJ databases">
        <title>The genome sequence of Gaeumannomyces graminis var. tritici strain R3-111a-1.</title>
        <authorList>
            <consortium name="The Broad Institute Genome Sequencing Platform"/>
            <person name="Ma L.-J."/>
            <person name="Dead R."/>
            <person name="Young S."/>
            <person name="Zeng Q."/>
            <person name="Koehrsen M."/>
            <person name="Alvarado L."/>
            <person name="Berlin A."/>
            <person name="Chapman S.B."/>
            <person name="Chen Z."/>
            <person name="Freedman E."/>
            <person name="Gellesch M."/>
            <person name="Goldberg J."/>
            <person name="Griggs A."/>
            <person name="Gujja S."/>
            <person name="Heilman E.R."/>
            <person name="Heiman D."/>
            <person name="Hepburn T."/>
            <person name="Howarth C."/>
            <person name="Jen D."/>
            <person name="Larson L."/>
            <person name="Mehta T."/>
            <person name="Neiman D."/>
            <person name="Pearson M."/>
            <person name="Roberts A."/>
            <person name="Saif S."/>
            <person name="Shea T."/>
            <person name="Shenoy N."/>
            <person name="Sisk P."/>
            <person name="Stolte C."/>
            <person name="Sykes S."/>
            <person name="Walk T."/>
            <person name="White J."/>
            <person name="Yandava C."/>
            <person name="Haas B."/>
            <person name="Nusbaum C."/>
            <person name="Birren B."/>
        </authorList>
    </citation>
    <scope>NUCLEOTIDE SEQUENCE [LARGE SCALE GENOMIC DNA]</scope>
    <source>
        <strain evidence="5">R3-111a-1</strain>
    </source>
</reference>
<evidence type="ECO:0000313" key="3">
    <source>
        <dbReference type="EMBL" id="EJT68071.1"/>
    </source>
</evidence>
<keyword evidence="2" id="KW-1133">Transmembrane helix</keyword>
<accession>J8TJS1</accession>
<sequence length="79" mass="7946">MGLQGGGGGAPMGTSAMVGVIFGSVLSLAVVAAFLFVCCVRRRRAKSERESRLAMAAPAPAAQYPDEKGAAPAAVGKRP</sequence>
<dbReference type="VEuPathDB" id="FungiDB:GGTG_14350"/>
<proteinExistence type="predicted"/>
<reference evidence="3" key="2">
    <citation type="submission" date="2010-07" db="EMBL/GenBank/DDBJ databases">
        <authorList>
            <consortium name="The Broad Institute Genome Sequencing Platform"/>
            <consortium name="Broad Institute Genome Sequencing Center for Infectious Disease"/>
            <person name="Ma L.-J."/>
            <person name="Dead R."/>
            <person name="Young S."/>
            <person name="Zeng Q."/>
            <person name="Koehrsen M."/>
            <person name="Alvarado L."/>
            <person name="Berlin A."/>
            <person name="Chapman S.B."/>
            <person name="Chen Z."/>
            <person name="Freedman E."/>
            <person name="Gellesch M."/>
            <person name="Goldberg J."/>
            <person name="Griggs A."/>
            <person name="Gujja S."/>
            <person name="Heilman E.R."/>
            <person name="Heiman D."/>
            <person name="Hepburn T."/>
            <person name="Howarth C."/>
            <person name="Jen D."/>
            <person name="Larson L."/>
            <person name="Mehta T."/>
            <person name="Neiman D."/>
            <person name="Pearson M."/>
            <person name="Roberts A."/>
            <person name="Saif S."/>
            <person name="Shea T."/>
            <person name="Shenoy N."/>
            <person name="Sisk P."/>
            <person name="Stolte C."/>
            <person name="Sykes S."/>
            <person name="Walk T."/>
            <person name="White J."/>
            <person name="Yandava C."/>
            <person name="Haas B."/>
            <person name="Nusbaum C."/>
            <person name="Birren B."/>
        </authorList>
    </citation>
    <scope>NUCLEOTIDE SEQUENCE</scope>
    <source>
        <strain evidence="3">R3-111a-1</strain>
    </source>
</reference>
<gene>
    <name evidence="4" type="primary">20354808</name>
    <name evidence="3" type="ORF">GGTG_14350</name>
</gene>
<dbReference type="GeneID" id="20354808"/>
<evidence type="ECO:0000256" key="1">
    <source>
        <dbReference type="SAM" id="MobiDB-lite"/>
    </source>
</evidence>
<evidence type="ECO:0000313" key="4">
    <source>
        <dbReference type="EnsemblFungi" id="EJT68071"/>
    </source>
</evidence>
<keyword evidence="2" id="KW-0472">Membrane</keyword>
<dbReference type="EMBL" id="GL385677">
    <property type="protein sequence ID" value="EJT68071.1"/>
    <property type="molecule type" value="Genomic_DNA"/>
</dbReference>
<feature type="region of interest" description="Disordered" evidence="1">
    <location>
        <begin position="46"/>
        <end position="79"/>
    </location>
</feature>